<feature type="compositionally biased region" description="Low complexity" evidence="1">
    <location>
        <begin position="401"/>
        <end position="410"/>
    </location>
</feature>
<dbReference type="Proteomes" id="UP001148614">
    <property type="component" value="Unassembled WGS sequence"/>
</dbReference>
<dbReference type="AlphaFoldDB" id="A0A9W8NF15"/>
<feature type="compositionally biased region" description="Basic and acidic residues" evidence="1">
    <location>
        <begin position="90"/>
        <end position="99"/>
    </location>
</feature>
<sequence>MASSRRRREDSPASLPPTDSYRGTNTISRPGLRKISKATRPRQLSFSNKRPHREDRSTRISRSHSSKLHTTLQHHLRQVRTPQRSSLRCALRESQRLSDESSLAAPSIPSGPVLSSGQISWQGFKGSSRPAPRNTREGSAATNYSPPALKALPQRNSLRRALRESLESMPSNHGRSSSSMQHSESGTTQPNTPSPGPVSKTIIETPHQGRNVKHTHQPAWTPSSTQEGGVSASTIPQRSSLRRALRQSLHATLPSNEHIDPDPEVIDTGQDSVSTHATKDHLPSSVRREGSNELLSVSPEPCLDMPYPVRKEAEPKGSSSIESYTPPAYSTTPIPVPRASLAPKLSMTLRPREKLISESYLLIQAATIPPLTYSESLRHTVSNPKRGNEPRSLAVVTTQKSSISESSDQSVGDKGKLQGDADESQNFSTRKGWHQIREIINEVPSGLYLVEWEGRDPLAFIMDSGQERLCDCNSRLGGKEEADAA</sequence>
<reference evidence="2" key="1">
    <citation type="submission" date="2022-07" db="EMBL/GenBank/DDBJ databases">
        <title>Genome Sequence of Xylaria arbuscula.</title>
        <authorList>
            <person name="Buettner E."/>
        </authorList>
    </citation>
    <scope>NUCLEOTIDE SEQUENCE</scope>
    <source>
        <strain evidence="2">VT107</strain>
    </source>
</reference>
<keyword evidence="3" id="KW-1185">Reference proteome</keyword>
<evidence type="ECO:0000313" key="2">
    <source>
        <dbReference type="EMBL" id="KAJ3572226.1"/>
    </source>
</evidence>
<feature type="region of interest" description="Disordered" evidence="1">
    <location>
        <begin position="1"/>
        <end position="154"/>
    </location>
</feature>
<accession>A0A9W8NF15</accession>
<feature type="region of interest" description="Disordered" evidence="1">
    <location>
        <begin position="252"/>
        <end position="306"/>
    </location>
</feature>
<feature type="region of interest" description="Disordered" evidence="1">
    <location>
        <begin position="380"/>
        <end position="429"/>
    </location>
</feature>
<evidence type="ECO:0000256" key="1">
    <source>
        <dbReference type="SAM" id="MobiDB-lite"/>
    </source>
</evidence>
<gene>
    <name evidence="2" type="ORF">NPX13_g5116</name>
</gene>
<feature type="region of interest" description="Disordered" evidence="1">
    <location>
        <begin position="166"/>
        <end position="239"/>
    </location>
</feature>
<feature type="compositionally biased region" description="Basic residues" evidence="1">
    <location>
        <begin position="31"/>
        <end position="40"/>
    </location>
</feature>
<protein>
    <submittedName>
        <fullName evidence="2">Uncharacterized protein</fullName>
    </submittedName>
</protein>
<feature type="compositionally biased region" description="Polar residues" evidence="1">
    <location>
        <begin position="218"/>
        <end position="236"/>
    </location>
</feature>
<comment type="caution">
    <text evidence="2">The sequence shown here is derived from an EMBL/GenBank/DDBJ whole genome shotgun (WGS) entry which is preliminary data.</text>
</comment>
<proteinExistence type="predicted"/>
<name>A0A9W8NF15_9PEZI</name>
<feature type="compositionally biased region" description="Polar residues" evidence="1">
    <location>
        <begin position="168"/>
        <end position="191"/>
    </location>
</feature>
<organism evidence="2 3">
    <name type="scientific">Xylaria arbuscula</name>
    <dbReference type="NCBI Taxonomy" id="114810"/>
    <lineage>
        <taxon>Eukaryota</taxon>
        <taxon>Fungi</taxon>
        <taxon>Dikarya</taxon>
        <taxon>Ascomycota</taxon>
        <taxon>Pezizomycotina</taxon>
        <taxon>Sordariomycetes</taxon>
        <taxon>Xylariomycetidae</taxon>
        <taxon>Xylariales</taxon>
        <taxon>Xylariaceae</taxon>
        <taxon>Xylaria</taxon>
    </lineage>
</organism>
<feature type="compositionally biased region" description="Basic and acidic residues" evidence="1">
    <location>
        <begin position="277"/>
        <end position="291"/>
    </location>
</feature>
<dbReference type="EMBL" id="JANPWZ010000782">
    <property type="protein sequence ID" value="KAJ3572226.1"/>
    <property type="molecule type" value="Genomic_DNA"/>
</dbReference>
<evidence type="ECO:0000313" key="3">
    <source>
        <dbReference type="Proteomes" id="UP001148614"/>
    </source>
</evidence>
<feature type="compositionally biased region" description="Basic residues" evidence="1">
    <location>
        <begin position="59"/>
        <end position="78"/>
    </location>
</feature>